<dbReference type="InterPro" id="IPR036388">
    <property type="entry name" value="WH-like_DNA-bd_sf"/>
</dbReference>
<dbReference type="SUPFAM" id="SSF46785">
    <property type="entry name" value="Winged helix' DNA-binding domain"/>
    <property type="match status" value="1"/>
</dbReference>
<dbReference type="RefSeq" id="WP_306728976.1">
    <property type="nucleotide sequence ID" value="NZ_JAVDDT010000007.1"/>
</dbReference>
<evidence type="ECO:0000313" key="2">
    <source>
        <dbReference type="EMBL" id="MDQ2070476.1"/>
    </source>
</evidence>
<reference evidence="2 3" key="1">
    <citation type="submission" date="2023-08" db="EMBL/GenBank/DDBJ databases">
        <title>Whole-genome sequencing of halo(alkali)philic microorganisms from hypersaline lakes.</title>
        <authorList>
            <person name="Sorokin D.Y."/>
            <person name="Abbas B."/>
            <person name="Merkel A.Y."/>
        </authorList>
    </citation>
    <scope>NUCLEOTIDE SEQUENCE [LARGE SCALE GENOMIC DNA]</scope>
    <source>
        <strain evidence="2 3">AB-CW4</strain>
    </source>
</reference>
<dbReference type="CDD" id="cd00090">
    <property type="entry name" value="HTH_ARSR"/>
    <property type="match status" value="1"/>
</dbReference>
<evidence type="ECO:0000259" key="1">
    <source>
        <dbReference type="Pfam" id="PF08279"/>
    </source>
</evidence>
<proteinExistence type="predicted"/>
<keyword evidence="3" id="KW-1185">Reference proteome</keyword>
<sequence length="225" mass="25000">MSKPGLPPLAAFSDRQQTLMRRLLAAPEPLTADSLASRLGLSRNAVDQHLKNLERDGYVERQTLPSTGGRPSHGWRLTADGIHLFPKHYAMFSDLLINMIKDQSGGEVLGRYMESLGASLADQLRERVQGRSEAARIDALVELMKEVGYEADSQPEPGAELPLIDAHNCIYHHLASRHEEVCRMDLALMEGLSGRQVEHVECMVRGGTVCRFRLGRRLTDSDESS</sequence>
<accession>A0ABU0W8Z5</accession>
<organism evidence="2 3">
    <name type="scientific">Natronospira bacteriovora</name>
    <dbReference type="NCBI Taxonomy" id="3069753"/>
    <lineage>
        <taxon>Bacteria</taxon>
        <taxon>Pseudomonadati</taxon>
        <taxon>Pseudomonadota</taxon>
        <taxon>Gammaproteobacteria</taxon>
        <taxon>Natronospirales</taxon>
        <taxon>Natronospiraceae</taxon>
        <taxon>Natronospira</taxon>
    </lineage>
</organism>
<dbReference type="EMBL" id="JAVDDT010000007">
    <property type="protein sequence ID" value="MDQ2070476.1"/>
    <property type="molecule type" value="Genomic_DNA"/>
</dbReference>
<comment type="caution">
    <text evidence="2">The sequence shown here is derived from an EMBL/GenBank/DDBJ whole genome shotgun (WGS) entry which is preliminary data.</text>
</comment>
<dbReference type="Pfam" id="PF08279">
    <property type="entry name" value="HTH_11"/>
    <property type="match status" value="1"/>
</dbReference>
<feature type="domain" description="Helix-turn-helix type 11" evidence="1">
    <location>
        <begin position="15"/>
        <end position="58"/>
    </location>
</feature>
<gene>
    <name evidence="2" type="ORF">RBH19_11355</name>
</gene>
<dbReference type="InterPro" id="IPR011991">
    <property type="entry name" value="ArsR-like_HTH"/>
</dbReference>
<dbReference type="Gene3D" id="1.10.10.10">
    <property type="entry name" value="Winged helix-like DNA-binding domain superfamily/Winged helix DNA-binding domain"/>
    <property type="match status" value="1"/>
</dbReference>
<dbReference type="InterPro" id="IPR013196">
    <property type="entry name" value="HTH_11"/>
</dbReference>
<evidence type="ECO:0000313" key="3">
    <source>
        <dbReference type="Proteomes" id="UP001239019"/>
    </source>
</evidence>
<dbReference type="Proteomes" id="UP001239019">
    <property type="component" value="Unassembled WGS sequence"/>
</dbReference>
<name>A0ABU0W8Z5_9GAMM</name>
<protein>
    <submittedName>
        <fullName evidence="2">HTH domain-containing protein</fullName>
    </submittedName>
</protein>
<dbReference type="InterPro" id="IPR036390">
    <property type="entry name" value="WH_DNA-bd_sf"/>
</dbReference>